<protein>
    <recommendedName>
        <fullName evidence="4">Endonuclease/exonuclease/phosphatase domain-containing protein</fullName>
    </recommendedName>
</protein>
<dbReference type="OrthoDB" id="428734at2759"/>
<keyword evidence="2" id="KW-0378">Hydrolase</keyword>
<feature type="domain" description="Endonuclease/exonuclease/phosphatase" evidence="4">
    <location>
        <begin position="76"/>
        <end position="394"/>
    </location>
</feature>
<evidence type="ECO:0000256" key="3">
    <source>
        <dbReference type="SAM" id="MobiDB-lite"/>
    </source>
</evidence>
<dbReference type="STRING" id="1169540.A0A0G4EDN5"/>
<reference evidence="5 6" key="1">
    <citation type="submission" date="2014-11" db="EMBL/GenBank/DDBJ databases">
        <authorList>
            <person name="Zhu J."/>
            <person name="Qi W."/>
            <person name="Song R."/>
        </authorList>
    </citation>
    <scope>NUCLEOTIDE SEQUENCE [LARGE SCALE GENOMIC DNA]</scope>
</reference>
<dbReference type="InterPro" id="IPR050410">
    <property type="entry name" value="CCR4/nocturin_mRNA_transcr"/>
</dbReference>
<dbReference type="InterPro" id="IPR036691">
    <property type="entry name" value="Endo/exonu/phosph_ase_sf"/>
</dbReference>
<dbReference type="Pfam" id="PF03372">
    <property type="entry name" value="Exo_endo_phos"/>
    <property type="match status" value="1"/>
</dbReference>
<keyword evidence="6" id="KW-1185">Reference proteome</keyword>
<name>A0A0G4EDN5_VITBC</name>
<evidence type="ECO:0000313" key="6">
    <source>
        <dbReference type="Proteomes" id="UP000041254"/>
    </source>
</evidence>
<organism evidence="5 6">
    <name type="scientific">Vitrella brassicaformis (strain CCMP3155)</name>
    <dbReference type="NCBI Taxonomy" id="1169540"/>
    <lineage>
        <taxon>Eukaryota</taxon>
        <taxon>Sar</taxon>
        <taxon>Alveolata</taxon>
        <taxon>Colpodellida</taxon>
        <taxon>Vitrellaceae</taxon>
        <taxon>Vitrella</taxon>
    </lineage>
</organism>
<proteinExistence type="inferred from homology"/>
<dbReference type="InterPro" id="IPR005135">
    <property type="entry name" value="Endo/exonuclease/phosphatase"/>
</dbReference>
<dbReference type="PANTHER" id="PTHR12121">
    <property type="entry name" value="CARBON CATABOLITE REPRESSOR PROTEIN 4"/>
    <property type="match status" value="1"/>
</dbReference>
<gene>
    <name evidence="5" type="ORF">Vbra_4834</name>
</gene>
<feature type="compositionally biased region" description="Low complexity" evidence="3">
    <location>
        <begin position="253"/>
        <end position="270"/>
    </location>
</feature>
<accession>A0A0G4EDN5</accession>
<sequence>MTLLGLGIVFGGLVVAAWSWPWRQLALTWRSARDRRRLLRRLRALQRDVLLPRSAIVLNEPLDEQTPTTYRFSVLQFNTLADQYSQQDNNFVQCEPSVLEFSYRGSLLLAEITREQPDIVCLEEVDKFDFFTEHLKRLGYLGQFLPKRDERRMGTADGCAIFYKEDKFAEVRHKGFYFEDAAGGTKMSQGALALELQNTQIDKRLLVVVTHLKAKMGHEDVRLTQIQQLIKYLQAEWDLFDPSAFDETPLLTANSQPSQSASNPQAARSPPDSRPSEPPFPSNRPSGAGDEMTRGPRLPVIICGDFNSEPHDATPRWLEKHKGLGLVSVYGQESTWPHLTYSTWKIRPNAEVKRVIDYIWTSPSSLCLLKVLAAPPHDQVPPCRFPNERYPSDHVSLWAEFSFR</sequence>
<comment type="similarity">
    <text evidence="1">Belongs to the CCR4/nocturin family.</text>
</comment>
<dbReference type="PANTHER" id="PTHR12121:SF45">
    <property type="entry name" value="NOCTURNIN"/>
    <property type="match status" value="1"/>
</dbReference>
<evidence type="ECO:0000256" key="2">
    <source>
        <dbReference type="ARBA" id="ARBA00022801"/>
    </source>
</evidence>
<evidence type="ECO:0000256" key="1">
    <source>
        <dbReference type="ARBA" id="ARBA00010774"/>
    </source>
</evidence>
<dbReference type="OMA" id="CALFFDR"/>
<dbReference type="AlphaFoldDB" id="A0A0G4EDN5"/>
<evidence type="ECO:0000313" key="5">
    <source>
        <dbReference type="EMBL" id="CEL93499.1"/>
    </source>
</evidence>
<dbReference type="GO" id="GO:0006139">
    <property type="term" value="P:nucleobase-containing compound metabolic process"/>
    <property type="evidence" value="ECO:0007669"/>
    <property type="project" value="UniProtKB-ARBA"/>
</dbReference>
<dbReference type="InParanoid" id="A0A0G4EDN5"/>
<feature type="compositionally biased region" description="Pro residues" evidence="3">
    <location>
        <begin position="272"/>
        <end position="282"/>
    </location>
</feature>
<dbReference type="GO" id="GO:0000175">
    <property type="term" value="F:3'-5'-RNA exonuclease activity"/>
    <property type="evidence" value="ECO:0007669"/>
    <property type="project" value="TreeGrafter"/>
</dbReference>
<evidence type="ECO:0000259" key="4">
    <source>
        <dbReference type="Pfam" id="PF03372"/>
    </source>
</evidence>
<dbReference type="Proteomes" id="UP000041254">
    <property type="component" value="Unassembled WGS sequence"/>
</dbReference>
<dbReference type="EMBL" id="CDMY01000170">
    <property type="protein sequence ID" value="CEL93499.1"/>
    <property type="molecule type" value="Genomic_DNA"/>
</dbReference>
<dbReference type="VEuPathDB" id="CryptoDB:Vbra_4834"/>
<dbReference type="Gene3D" id="3.60.10.10">
    <property type="entry name" value="Endonuclease/exonuclease/phosphatase"/>
    <property type="match status" value="1"/>
</dbReference>
<feature type="region of interest" description="Disordered" evidence="3">
    <location>
        <begin position="248"/>
        <end position="294"/>
    </location>
</feature>
<dbReference type="SUPFAM" id="SSF56219">
    <property type="entry name" value="DNase I-like"/>
    <property type="match status" value="1"/>
</dbReference>